<evidence type="ECO:0000313" key="2">
    <source>
        <dbReference type="EMBL" id="KDQ14294.1"/>
    </source>
</evidence>
<name>A0A067MFG7_BOTB1</name>
<accession>A0A067MFG7</accession>
<protein>
    <submittedName>
        <fullName evidence="2">Uncharacterized protein</fullName>
    </submittedName>
</protein>
<dbReference type="HOGENOM" id="CLU_1767758_0_0_1"/>
<dbReference type="InParanoid" id="A0A067MFG7"/>
<dbReference type="Proteomes" id="UP000027195">
    <property type="component" value="Unassembled WGS sequence"/>
</dbReference>
<keyword evidence="1" id="KW-0812">Transmembrane</keyword>
<reference evidence="3" key="1">
    <citation type="journal article" date="2014" name="Proc. Natl. Acad. Sci. U.S.A.">
        <title>Extensive sampling of basidiomycete genomes demonstrates inadequacy of the white-rot/brown-rot paradigm for wood decay fungi.</title>
        <authorList>
            <person name="Riley R."/>
            <person name="Salamov A.A."/>
            <person name="Brown D.W."/>
            <person name="Nagy L.G."/>
            <person name="Floudas D."/>
            <person name="Held B.W."/>
            <person name="Levasseur A."/>
            <person name="Lombard V."/>
            <person name="Morin E."/>
            <person name="Otillar R."/>
            <person name="Lindquist E.A."/>
            <person name="Sun H."/>
            <person name="LaButti K.M."/>
            <person name="Schmutz J."/>
            <person name="Jabbour D."/>
            <person name="Luo H."/>
            <person name="Baker S.E."/>
            <person name="Pisabarro A.G."/>
            <person name="Walton J.D."/>
            <person name="Blanchette R.A."/>
            <person name="Henrissat B."/>
            <person name="Martin F."/>
            <person name="Cullen D."/>
            <person name="Hibbett D.S."/>
            <person name="Grigoriev I.V."/>
        </authorList>
    </citation>
    <scope>NUCLEOTIDE SEQUENCE [LARGE SCALE GENOMIC DNA]</scope>
    <source>
        <strain evidence="3">FD-172 SS1</strain>
    </source>
</reference>
<keyword evidence="3" id="KW-1185">Reference proteome</keyword>
<dbReference type="AlphaFoldDB" id="A0A067MFG7"/>
<gene>
    <name evidence="2" type="ORF">BOTBODRAFT_348167</name>
</gene>
<sequence length="147" mass="16337">MGSSSDARRSMRTDQHFGRDSLSAVCLLLTRVVRALAGWLSLWLFLSLLLLPLLFSTTFAFAFVKARNSDSEINEARYMHSIAAPSRLPDSRIFGFTMFIHVLAYVSDEMNSKSKSRAAVSSVGSWAVPGPKKRTRPQLRIGMAILV</sequence>
<evidence type="ECO:0000313" key="3">
    <source>
        <dbReference type="Proteomes" id="UP000027195"/>
    </source>
</evidence>
<organism evidence="2 3">
    <name type="scientific">Botryobasidium botryosum (strain FD-172 SS1)</name>
    <dbReference type="NCBI Taxonomy" id="930990"/>
    <lineage>
        <taxon>Eukaryota</taxon>
        <taxon>Fungi</taxon>
        <taxon>Dikarya</taxon>
        <taxon>Basidiomycota</taxon>
        <taxon>Agaricomycotina</taxon>
        <taxon>Agaricomycetes</taxon>
        <taxon>Cantharellales</taxon>
        <taxon>Botryobasidiaceae</taxon>
        <taxon>Botryobasidium</taxon>
    </lineage>
</organism>
<feature type="transmembrane region" description="Helical" evidence="1">
    <location>
        <begin position="45"/>
        <end position="64"/>
    </location>
</feature>
<keyword evidence="1" id="KW-0472">Membrane</keyword>
<evidence type="ECO:0000256" key="1">
    <source>
        <dbReference type="SAM" id="Phobius"/>
    </source>
</evidence>
<proteinExistence type="predicted"/>
<dbReference type="EMBL" id="KL198038">
    <property type="protein sequence ID" value="KDQ14294.1"/>
    <property type="molecule type" value="Genomic_DNA"/>
</dbReference>
<keyword evidence="1" id="KW-1133">Transmembrane helix</keyword>